<dbReference type="Gene3D" id="2.60.120.560">
    <property type="entry name" value="Exo-inulinase, domain 1"/>
    <property type="match status" value="1"/>
</dbReference>
<dbReference type="EMBL" id="JAUOEK010000082">
    <property type="protein sequence ID" value="MDO5969596.1"/>
    <property type="molecule type" value="Genomic_DNA"/>
</dbReference>
<organism evidence="2 3">
    <name type="scientific">Flavivirga aquimarina</name>
    <dbReference type="NCBI Taxonomy" id="2027862"/>
    <lineage>
        <taxon>Bacteria</taxon>
        <taxon>Pseudomonadati</taxon>
        <taxon>Bacteroidota</taxon>
        <taxon>Flavobacteriia</taxon>
        <taxon>Flavobacteriales</taxon>
        <taxon>Flavobacteriaceae</taxon>
        <taxon>Flavivirga</taxon>
    </lineage>
</organism>
<comment type="caution">
    <text evidence="2">The sequence shown here is derived from an EMBL/GenBank/DDBJ whole genome shotgun (WGS) entry which is preliminary data.</text>
</comment>
<dbReference type="Proteomes" id="UP001176883">
    <property type="component" value="Unassembled WGS sequence"/>
</dbReference>
<accession>A0ABT8W947</accession>
<keyword evidence="3" id="KW-1185">Reference proteome</keyword>
<dbReference type="InterPro" id="IPR010496">
    <property type="entry name" value="AL/BT2_dom"/>
</dbReference>
<name>A0ABT8W947_9FLAO</name>
<evidence type="ECO:0000313" key="2">
    <source>
        <dbReference type="EMBL" id="MDO5969596.1"/>
    </source>
</evidence>
<dbReference type="Pfam" id="PF06439">
    <property type="entry name" value="3keto-disac_hyd"/>
    <property type="match status" value="1"/>
</dbReference>
<feature type="domain" description="3-keto-alpha-glucoside-1,2-lyase/3-keto-2-hydroxy-glucal hydratase" evidence="1">
    <location>
        <begin position="37"/>
        <end position="266"/>
    </location>
</feature>
<dbReference type="RefSeq" id="WP_303277293.1">
    <property type="nucleotide sequence ID" value="NZ_JAUOEK010000082.1"/>
</dbReference>
<evidence type="ECO:0000313" key="3">
    <source>
        <dbReference type="Proteomes" id="UP001176883"/>
    </source>
</evidence>
<sequence>MKKPNFTQMLKLVLSFGLIIIFLECAQKVTNIGEDEGFKKIFNGENLEGWYLKIRSGDEEMAKKIFAVENGEIHVFNKDFPKEYKLNTGENDTHGLIYSKKAYNKYILRFEYKWGDRIANNFGRWQYDAGVYYHVTNDAVWPVGIEYQIRYNHLNNKNHTGDLIRPKGVNYDWYSTTDGKTFLHPDDGGIPEQKRHWLHFAKPTQNFNGVNNQWNKCEIIVMGDKYSIHKLNGEIVNMAFNLKPSSGIFGFQSETAEIYYRNIEIKEFDKFIPIEHFLK</sequence>
<gene>
    <name evidence="2" type="ORF">Q4Q35_07240</name>
</gene>
<proteinExistence type="predicted"/>
<protein>
    <submittedName>
        <fullName evidence="2">DUF1080 domain-containing protein</fullName>
    </submittedName>
</protein>
<reference evidence="2" key="1">
    <citation type="submission" date="2023-07" db="EMBL/GenBank/DDBJ databases">
        <title>Two novel species in the genus Flavivirga.</title>
        <authorList>
            <person name="Kwon K."/>
        </authorList>
    </citation>
    <scope>NUCLEOTIDE SEQUENCE</scope>
    <source>
        <strain evidence="2">KCTC 52353</strain>
    </source>
</reference>
<evidence type="ECO:0000259" key="1">
    <source>
        <dbReference type="Pfam" id="PF06439"/>
    </source>
</evidence>